<sequence>MTRESLSDLLGTVAISVTAIILFSLPSILAA</sequence>
<dbReference type="AlphaFoldDB" id="A0A1N6VJ15"/>
<accession>A0A1N6VJ15</accession>
<keyword evidence="1" id="KW-1133">Transmembrane helix</keyword>
<feature type="transmembrane region" description="Helical" evidence="1">
    <location>
        <begin position="9"/>
        <end position="29"/>
    </location>
</feature>
<evidence type="ECO:0000256" key="1">
    <source>
        <dbReference type="SAM" id="Phobius"/>
    </source>
</evidence>
<organism evidence="2 3">
    <name type="scientific">Paracoccus thiocyanatus</name>
    <dbReference type="NCBI Taxonomy" id="34006"/>
    <lineage>
        <taxon>Bacteria</taxon>
        <taxon>Pseudomonadati</taxon>
        <taxon>Pseudomonadota</taxon>
        <taxon>Alphaproteobacteria</taxon>
        <taxon>Rhodobacterales</taxon>
        <taxon>Paracoccaceae</taxon>
        <taxon>Paracoccus</taxon>
    </lineage>
</organism>
<proteinExistence type="predicted"/>
<reference evidence="2 3" key="1">
    <citation type="submission" date="2017-01" db="EMBL/GenBank/DDBJ databases">
        <authorList>
            <person name="Varghese N."/>
            <person name="Submissions S."/>
        </authorList>
    </citation>
    <scope>NUCLEOTIDE SEQUENCE [LARGE SCALE GENOMIC DNA]</scope>
    <source>
        <strain evidence="2 3">ATCC 700171</strain>
    </source>
</reference>
<dbReference type="Proteomes" id="UP000323956">
    <property type="component" value="Unassembled WGS sequence"/>
</dbReference>
<protein>
    <submittedName>
        <fullName evidence="2">Uncharacterized protein</fullName>
    </submittedName>
</protein>
<evidence type="ECO:0000313" key="3">
    <source>
        <dbReference type="Proteomes" id="UP000323956"/>
    </source>
</evidence>
<evidence type="ECO:0000313" key="2">
    <source>
        <dbReference type="EMBL" id="SIQ77872.1"/>
    </source>
</evidence>
<name>A0A1N6VJ15_9RHOB</name>
<gene>
    <name evidence="2" type="ORF">SAMN05421641_1148</name>
</gene>
<keyword evidence="1" id="KW-0472">Membrane</keyword>
<dbReference type="EMBL" id="FTMK01000014">
    <property type="protein sequence ID" value="SIQ77872.1"/>
    <property type="molecule type" value="Genomic_DNA"/>
</dbReference>
<keyword evidence="1" id="KW-0812">Transmembrane</keyword>